<comment type="caution">
    <text evidence="1">The sequence shown here is derived from an EMBL/GenBank/DDBJ whole genome shotgun (WGS) entry which is preliminary data.</text>
</comment>
<name>A0ABS0J0S2_9GAMM</name>
<gene>
    <name evidence="1" type="ORF">I4902_18335</name>
</gene>
<dbReference type="SUPFAM" id="SSF50965">
    <property type="entry name" value="Galactose oxidase, central domain"/>
    <property type="match status" value="1"/>
</dbReference>
<evidence type="ECO:0000313" key="2">
    <source>
        <dbReference type="Proteomes" id="UP000614721"/>
    </source>
</evidence>
<reference evidence="1 2" key="1">
    <citation type="submission" date="2020-11" db="EMBL/GenBank/DDBJ databases">
        <title>Enhanced detection system for hospital associated transmission using whole genome sequencing surveillance.</title>
        <authorList>
            <person name="Harrison L.H."/>
            <person name="Van Tyne D."/>
            <person name="Marsh J.W."/>
            <person name="Griffith M.P."/>
            <person name="Snyder D.J."/>
            <person name="Cooper V.S."/>
            <person name="Mustapha M."/>
        </authorList>
    </citation>
    <scope>NUCLEOTIDE SEQUENCE [LARGE SCALE GENOMIC DNA]</scope>
    <source>
        <strain evidence="1 2">PR00075</strain>
    </source>
</reference>
<keyword evidence="2" id="KW-1185">Reference proteome</keyword>
<evidence type="ECO:0000313" key="1">
    <source>
        <dbReference type="EMBL" id="MBG2881207.1"/>
    </source>
</evidence>
<organism evidence="1 2">
    <name type="scientific">Proteus alimentorum</name>
    <dbReference type="NCBI Taxonomy" id="1973495"/>
    <lineage>
        <taxon>Bacteria</taxon>
        <taxon>Pseudomonadati</taxon>
        <taxon>Pseudomonadota</taxon>
        <taxon>Gammaproteobacteria</taxon>
        <taxon>Enterobacterales</taxon>
        <taxon>Morganellaceae</taxon>
        <taxon>Proteus</taxon>
    </lineage>
</organism>
<proteinExistence type="predicted"/>
<sequence length="319" mass="36352">MAYIKEDYWKKEFKNWLITGCSIRDKNIIYLCLRKSIPYDAASKLWDNEIPSKLISIYLDTPETPIGSTYLEGFDSPIVGVSLKPKAQGLLASRGYHGDVLCVGSGANYPLEKVTPNIFSGVTNIKCINEYSYHIGLGRKIYKRTNIGQWTLLHDGFPDGKMNTNMGFCDLDGFSEYDMYAVGGEGDVWHYINNKWISCGFPSNEQLSAVLCAPDGYVYIAGEGGNLWRGRESHWEKIHSDNSTVLTHQLRWFDNRLWACDTYRLQCWDGEKMIRPEHNGKTVICSGYIDVRDNILIVADLHNVKLYDGLIWQNIVSPY</sequence>
<protein>
    <submittedName>
        <fullName evidence="1">Uncharacterized protein</fullName>
    </submittedName>
</protein>
<dbReference type="EMBL" id="JADSJP010000060">
    <property type="protein sequence ID" value="MBG2881207.1"/>
    <property type="molecule type" value="Genomic_DNA"/>
</dbReference>
<accession>A0ABS0J0S2</accession>
<dbReference type="RefSeq" id="WP_196568811.1">
    <property type="nucleotide sequence ID" value="NZ_JADRYY010000051.1"/>
</dbReference>
<dbReference type="InterPro" id="IPR011043">
    <property type="entry name" value="Gal_Oxase/kelch_b-propeller"/>
</dbReference>
<dbReference type="Proteomes" id="UP000614721">
    <property type="component" value="Unassembled WGS sequence"/>
</dbReference>